<dbReference type="Pfam" id="PF01418">
    <property type="entry name" value="HTH_6"/>
    <property type="match status" value="1"/>
</dbReference>
<dbReference type="InterPro" id="IPR009057">
    <property type="entry name" value="Homeodomain-like_sf"/>
</dbReference>
<evidence type="ECO:0000259" key="5">
    <source>
        <dbReference type="PROSITE" id="PS51464"/>
    </source>
</evidence>
<dbReference type="InterPro" id="IPR035472">
    <property type="entry name" value="RpiR-like_SIS"/>
</dbReference>
<reference evidence="6 7" key="1">
    <citation type="submission" date="2020-08" db="EMBL/GenBank/DDBJ databases">
        <title>Genome sequence of Weissella diestrammenae KACC 16890T.</title>
        <authorList>
            <person name="Hyun D.-W."/>
            <person name="Bae J.-W."/>
        </authorList>
    </citation>
    <scope>NUCLEOTIDE SEQUENCE [LARGE SCALE GENOMIC DNA]</scope>
    <source>
        <strain evidence="6 7">KACC 16890</strain>
    </source>
</reference>
<dbReference type="GO" id="GO:0003700">
    <property type="term" value="F:DNA-binding transcription factor activity"/>
    <property type="evidence" value="ECO:0007669"/>
    <property type="project" value="InterPro"/>
</dbReference>
<evidence type="ECO:0000256" key="3">
    <source>
        <dbReference type="ARBA" id="ARBA00023163"/>
    </source>
</evidence>
<dbReference type="Proteomes" id="UP000515800">
    <property type="component" value="Chromosome"/>
</dbReference>
<dbReference type="SUPFAM" id="SSF53697">
    <property type="entry name" value="SIS domain"/>
    <property type="match status" value="1"/>
</dbReference>
<dbReference type="RefSeq" id="WP_187528519.1">
    <property type="nucleotide sequence ID" value="NZ_CP060724.1"/>
</dbReference>
<dbReference type="GO" id="GO:0097367">
    <property type="term" value="F:carbohydrate derivative binding"/>
    <property type="evidence" value="ECO:0007669"/>
    <property type="project" value="InterPro"/>
</dbReference>
<dbReference type="InterPro" id="IPR001347">
    <property type="entry name" value="SIS_dom"/>
</dbReference>
<dbReference type="CDD" id="cd05013">
    <property type="entry name" value="SIS_RpiR"/>
    <property type="match status" value="1"/>
</dbReference>
<organism evidence="6 7">
    <name type="scientific">Weissella diestrammenae</name>
    <dbReference type="NCBI Taxonomy" id="1162633"/>
    <lineage>
        <taxon>Bacteria</taxon>
        <taxon>Bacillati</taxon>
        <taxon>Bacillota</taxon>
        <taxon>Bacilli</taxon>
        <taxon>Lactobacillales</taxon>
        <taxon>Lactobacillaceae</taxon>
        <taxon>Weissella</taxon>
    </lineage>
</organism>
<feature type="domain" description="HTH rpiR-type" evidence="4">
    <location>
        <begin position="1"/>
        <end position="77"/>
    </location>
</feature>
<dbReference type="InterPro" id="IPR047640">
    <property type="entry name" value="RpiR-like"/>
</dbReference>
<dbReference type="KEGG" id="wdi:H9L19_04465"/>
<evidence type="ECO:0000259" key="4">
    <source>
        <dbReference type="PROSITE" id="PS51071"/>
    </source>
</evidence>
<dbReference type="GO" id="GO:1901135">
    <property type="term" value="P:carbohydrate derivative metabolic process"/>
    <property type="evidence" value="ECO:0007669"/>
    <property type="project" value="InterPro"/>
</dbReference>
<dbReference type="InterPro" id="IPR000281">
    <property type="entry name" value="HTH_RpiR"/>
</dbReference>
<dbReference type="PROSITE" id="PS51071">
    <property type="entry name" value="HTH_RPIR"/>
    <property type="match status" value="1"/>
</dbReference>
<gene>
    <name evidence="6" type="ORF">H9L19_04465</name>
</gene>
<dbReference type="EMBL" id="CP060724">
    <property type="protein sequence ID" value="QNN74684.1"/>
    <property type="molecule type" value="Genomic_DNA"/>
</dbReference>
<name>A0A7G9T3K9_9LACO</name>
<dbReference type="InterPro" id="IPR036388">
    <property type="entry name" value="WH-like_DNA-bd_sf"/>
</dbReference>
<evidence type="ECO:0000256" key="2">
    <source>
        <dbReference type="ARBA" id="ARBA00023125"/>
    </source>
</evidence>
<dbReference type="Gene3D" id="3.40.50.10490">
    <property type="entry name" value="Glucose-6-phosphate isomerase like protein, domain 1"/>
    <property type="match status" value="1"/>
</dbReference>
<evidence type="ECO:0000313" key="6">
    <source>
        <dbReference type="EMBL" id="QNN74684.1"/>
    </source>
</evidence>
<dbReference type="AlphaFoldDB" id="A0A7G9T3K9"/>
<dbReference type="PROSITE" id="PS51464">
    <property type="entry name" value="SIS"/>
    <property type="match status" value="1"/>
</dbReference>
<sequence>MDSLLARLADESNFTKGEQKIATYLIKNHVEALKLTAEELGKVTGTSGAATVRFAKKMGYRGLPSLKLDLASEMASTNFEDLSEITKGESVNAIFGKMGTRFKLIPDAIQQRNSDVTIERVIDKIESAERIFVYGIAASSLIAQDLQQKFMRIGLSVIFNPDFHQMVTTLQALGKKGDLAISISESGKTPEILLFQKISQELQLTTVALTSDKNSSLAKRCDLALFSFSQIFSNVRSASTTGLASQFFLVDILFYSYLSRNFDDGIAHVLNTRNRIDGELRHLDK</sequence>
<protein>
    <submittedName>
        <fullName evidence="6">MurR/RpiR family transcriptional regulator</fullName>
    </submittedName>
</protein>
<accession>A0A7G9T3K9</accession>
<dbReference type="PANTHER" id="PTHR30514">
    <property type="entry name" value="GLUCOKINASE"/>
    <property type="match status" value="1"/>
</dbReference>
<dbReference type="Gene3D" id="1.10.10.10">
    <property type="entry name" value="Winged helix-like DNA-binding domain superfamily/Winged helix DNA-binding domain"/>
    <property type="match status" value="1"/>
</dbReference>
<keyword evidence="7" id="KW-1185">Reference proteome</keyword>
<dbReference type="GO" id="GO:0003677">
    <property type="term" value="F:DNA binding"/>
    <property type="evidence" value="ECO:0007669"/>
    <property type="project" value="UniProtKB-KW"/>
</dbReference>
<evidence type="ECO:0000313" key="7">
    <source>
        <dbReference type="Proteomes" id="UP000515800"/>
    </source>
</evidence>
<keyword evidence="2" id="KW-0238">DNA-binding</keyword>
<keyword evidence="3" id="KW-0804">Transcription</keyword>
<dbReference type="InterPro" id="IPR046348">
    <property type="entry name" value="SIS_dom_sf"/>
</dbReference>
<feature type="domain" description="SIS" evidence="5">
    <location>
        <begin position="121"/>
        <end position="263"/>
    </location>
</feature>
<dbReference type="SUPFAM" id="SSF46689">
    <property type="entry name" value="Homeodomain-like"/>
    <property type="match status" value="1"/>
</dbReference>
<proteinExistence type="predicted"/>
<dbReference type="Pfam" id="PF01380">
    <property type="entry name" value="SIS"/>
    <property type="match status" value="1"/>
</dbReference>
<keyword evidence="1" id="KW-0805">Transcription regulation</keyword>
<evidence type="ECO:0000256" key="1">
    <source>
        <dbReference type="ARBA" id="ARBA00023015"/>
    </source>
</evidence>
<dbReference type="PANTHER" id="PTHR30514:SF1">
    <property type="entry name" value="HTH-TYPE TRANSCRIPTIONAL REGULATOR HEXR-RELATED"/>
    <property type="match status" value="1"/>
</dbReference>